<evidence type="ECO:0000313" key="2">
    <source>
        <dbReference type="EMBL" id="MBM3226369.1"/>
    </source>
</evidence>
<protein>
    <submittedName>
        <fullName evidence="2">Uncharacterized protein</fullName>
    </submittedName>
</protein>
<reference evidence="2" key="1">
    <citation type="submission" date="2019-03" db="EMBL/GenBank/DDBJ databases">
        <title>Lake Tanganyika Metagenome-Assembled Genomes (MAGs).</title>
        <authorList>
            <person name="Tran P."/>
        </authorList>
    </citation>
    <scope>NUCLEOTIDE SEQUENCE</scope>
    <source>
        <strain evidence="2">K_DeepCast_65m_m2_066</strain>
    </source>
</reference>
<accession>A0A937W3L6</accession>
<keyword evidence="1" id="KW-0175">Coiled coil</keyword>
<gene>
    <name evidence="2" type="ORF">FJZ47_21610</name>
</gene>
<feature type="coiled-coil region" evidence="1">
    <location>
        <begin position="116"/>
        <end position="146"/>
    </location>
</feature>
<proteinExistence type="predicted"/>
<evidence type="ECO:0000313" key="3">
    <source>
        <dbReference type="Proteomes" id="UP000712673"/>
    </source>
</evidence>
<organism evidence="2 3">
    <name type="scientific">Tectimicrobiota bacterium</name>
    <dbReference type="NCBI Taxonomy" id="2528274"/>
    <lineage>
        <taxon>Bacteria</taxon>
        <taxon>Pseudomonadati</taxon>
        <taxon>Nitrospinota/Tectimicrobiota group</taxon>
        <taxon>Candidatus Tectimicrobiota</taxon>
    </lineage>
</organism>
<comment type="caution">
    <text evidence="2">The sequence shown here is derived from an EMBL/GenBank/DDBJ whole genome shotgun (WGS) entry which is preliminary data.</text>
</comment>
<dbReference type="Proteomes" id="UP000712673">
    <property type="component" value="Unassembled WGS sequence"/>
</dbReference>
<dbReference type="EMBL" id="VGLS01000884">
    <property type="protein sequence ID" value="MBM3226369.1"/>
    <property type="molecule type" value="Genomic_DNA"/>
</dbReference>
<name>A0A937W3L6_UNCTE</name>
<evidence type="ECO:0000256" key="1">
    <source>
        <dbReference type="SAM" id="Coils"/>
    </source>
</evidence>
<sequence length="204" mass="22130">MLLEHTAQARAHDTWQRLMAQALSGLNGHSVPSTSDEAPALLAYVEHHLGAHHSPDLFHGQHDVVKAVSGPLAAKPRAAGTAATEAPKRLERVQDHLQHAGDEPLRGDPGPPPPEATTLEQGVQEAERARQAYQRLSRQRAQVAQSIRALGQAYHCGDVTRGVRRNGKRIAADIQAHIDTVRPVAQPAGLSQTCLERMKQAERV</sequence>
<dbReference type="AlphaFoldDB" id="A0A937W3L6"/>